<accession>A0AA38TX06</accession>
<dbReference type="Pfam" id="PF03018">
    <property type="entry name" value="Dirigent"/>
    <property type="match status" value="1"/>
</dbReference>
<name>A0AA38TX06_9ASTR</name>
<comment type="subcellular location">
    <subcellularLocation>
        <location evidence="4">Secreted</location>
        <location evidence="4">Extracellular space</location>
        <location evidence="4">Apoplast</location>
    </subcellularLocation>
</comment>
<comment type="caution">
    <text evidence="5">The sequence shown here is derived from an EMBL/GenBank/DDBJ whole genome shotgun (WGS) entry which is preliminary data.</text>
</comment>
<evidence type="ECO:0000313" key="5">
    <source>
        <dbReference type="EMBL" id="KAJ9559197.1"/>
    </source>
</evidence>
<evidence type="ECO:0000256" key="1">
    <source>
        <dbReference type="ARBA" id="ARBA00010746"/>
    </source>
</evidence>
<reference evidence="5" key="1">
    <citation type="submission" date="2023-03" db="EMBL/GenBank/DDBJ databases">
        <title>Chromosome-scale reference genome and RAD-based genetic map of yellow starthistle (Centaurea solstitialis) reveal putative structural variation and QTLs associated with invader traits.</title>
        <authorList>
            <person name="Reatini B."/>
            <person name="Cang F.A."/>
            <person name="Jiang Q."/>
            <person name="Mckibben M.T.W."/>
            <person name="Barker M.S."/>
            <person name="Rieseberg L.H."/>
            <person name="Dlugosch K.M."/>
        </authorList>
    </citation>
    <scope>NUCLEOTIDE SEQUENCE</scope>
    <source>
        <strain evidence="5">CAN-66</strain>
        <tissue evidence="5">Leaf</tissue>
    </source>
</reference>
<dbReference type="GO" id="GO:0009699">
    <property type="term" value="P:phenylpropanoid biosynthetic process"/>
    <property type="evidence" value="ECO:0007669"/>
    <property type="project" value="UniProtKB-ARBA"/>
</dbReference>
<dbReference type="InterPro" id="IPR004265">
    <property type="entry name" value="Dirigent"/>
</dbReference>
<proteinExistence type="inferred from homology"/>
<evidence type="ECO:0000256" key="3">
    <source>
        <dbReference type="ARBA" id="ARBA00022525"/>
    </source>
</evidence>
<organism evidence="5 6">
    <name type="scientific">Centaurea solstitialis</name>
    <name type="common">yellow star-thistle</name>
    <dbReference type="NCBI Taxonomy" id="347529"/>
    <lineage>
        <taxon>Eukaryota</taxon>
        <taxon>Viridiplantae</taxon>
        <taxon>Streptophyta</taxon>
        <taxon>Embryophyta</taxon>
        <taxon>Tracheophyta</taxon>
        <taxon>Spermatophyta</taxon>
        <taxon>Magnoliopsida</taxon>
        <taxon>eudicotyledons</taxon>
        <taxon>Gunneridae</taxon>
        <taxon>Pentapetalae</taxon>
        <taxon>asterids</taxon>
        <taxon>campanulids</taxon>
        <taxon>Asterales</taxon>
        <taxon>Asteraceae</taxon>
        <taxon>Carduoideae</taxon>
        <taxon>Cardueae</taxon>
        <taxon>Centaureinae</taxon>
        <taxon>Centaurea</taxon>
    </lineage>
</organism>
<comment type="function">
    <text evidence="4">Dirigent proteins impart stereoselectivity on the phenoxy radical-coupling reaction, yielding optically active lignans from two molecules of coniferyl alcohol in the biosynthesis of lignans, flavonolignans, and alkaloids and thus plays a central role in plant secondary metabolism.</text>
</comment>
<dbReference type="Gene3D" id="2.40.480.10">
    <property type="entry name" value="Allene oxide cyclase-like"/>
    <property type="match status" value="1"/>
</dbReference>
<sequence length="159" mass="17662">MAGVLLKHKFTILSFFLFIFLVEGKFHKFSRQLSPKSYGSKKEKLTNLMFCLHERASGNHPTVMQVAKGAKTDTSSSKFGLTVVKDELLTLGPEPTSKIVGRAQGIGSYVDLQKPALMMVYNYVFVEGKYNESTLNVVGRNPILSKSKEFQSLAGPGYF</sequence>
<gene>
    <name evidence="5" type="ORF">OSB04_013811</name>
</gene>
<evidence type="ECO:0000313" key="6">
    <source>
        <dbReference type="Proteomes" id="UP001172457"/>
    </source>
</evidence>
<keyword evidence="4" id="KW-0052">Apoplast</keyword>
<dbReference type="AlphaFoldDB" id="A0AA38TX06"/>
<dbReference type="PANTHER" id="PTHR21495">
    <property type="entry name" value="NUCLEOPORIN-RELATED"/>
    <property type="match status" value="1"/>
</dbReference>
<protein>
    <recommendedName>
        <fullName evidence="4">Dirigent protein</fullName>
    </recommendedName>
</protein>
<dbReference type="Proteomes" id="UP001172457">
    <property type="component" value="Chromosome 3"/>
</dbReference>
<comment type="subunit">
    <text evidence="2 4">Homodimer.</text>
</comment>
<evidence type="ECO:0000256" key="2">
    <source>
        <dbReference type="ARBA" id="ARBA00011738"/>
    </source>
</evidence>
<evidence type="ECO:0000256" key="4">
    <source>
        <dbReference type="RuleBase" id="RU363099"/>
    </source>
</evidence>
<keyword evidence="3 4" id="KW-0964">Secreted</keyword>
<dbReference type="EMBL" id="JARYMX010000003">
    <property type="protein sequence ID" value="KAJ9559197.1"/>
    <property type="molecule type" value="Genomic_DNA"/>
</dbReference>
<comment type="similarity">
    <text evidence="1 4">Belongs to the plant dirigent protein family.</text>
</comment>
<keyword evidence="6" id="KW-1185">Reference proteome</keyword>
<dbReference type="GO" id="GO:0048046">
    <property type="term" value="C:apoplast"/>
    <property type="evidence" value="ECO:0007669"/>
    <property type="project" value="UniProtKB-SubCell"/>
</dbReference>
<dbReference type="InterPro" id="IPR044859">
    <property type="entry name" value="Allene_oxi_cyc_Dirigent"/>
</dbReference>